<organism evidence="2 3">
    <name type="scientific">Rhodomicrobium vannielii (strain ATCC 17100 / DSM 162 / LMG 4299 / NCIMB 10020 / ATH 3.1.1)</name>
    <dbReference type="NCBI Taxonomy" id="648757"/>
    <lineage>
        <taxon>Bacteria</taxon>
        <taxon>Pseudomonadati</taxon>
        <taxon>Pseudomonadota</taxon>
        <taxon>Alphaproteobacteria</taxon>
        <taxon>Hyphomicrobiales</taxon>
        <taxon>Hyphomicrobiaceae</taxon>
        <taxon>Rhodomicrobium</taxon>
    </lineage>
</organism>
<accession>E3HZK5</accession>
<reference evidence="3" key="1">
    <citation type="journal article" date="2011" name="J. Bacteriol.">
        <title>Genome sequences of eight morphologically diverse alphaproteobacteria.</title>
        <authorList>
            <consortium name="US DOE Joint Genome Institute"/>
            <person name="Brown P.J."/>
            <person name="Kysela D.T."/>
            <person name="Buechlein A."/>
            <person name="Hemmerich C."/>
            <person name="Brun Y.V."/>
        </authorList>
    </citation>
    <scope>NUCLEOTIDE SEQUENCE [LARGE SCALE GENOMIC DNA]</scope>
    <source>
        <strain evidence="3">ATCC 17100 / ATH 3.1.1 / DSM 162 / LMG 4299</strain>
    </source>
</reference>
<sequence>MNTRYPTQQDRAIALLAERGMAKLSEFTASGITAATISRMKERGLILQLSRGLYQLPDAPLDGNHSLAEAAKRVPKGVICLVSALAYHELTDTIPRLVWIAIGARQKKPVVKTPPLNIVRFGQMVFSTGIEEHMIEGVRVRIYSPAKTVVDLFRYRQREGRRYKSSPGINPVLEGMREALRQRKATPADIARYAMEAGVWSNLRPYLEAMTSHA</sequence>
<dbReference type="Pfam" id="PF13338">
    <property type="entry name" value="AbiEi_4"/>
    <property type="match status" value="1"/>
</dbReference>
<proteinExistence type="predicted"/>
<dbReference type="STRING" id="648757.Rvan_1798"/>
<gene>
    <name evidence="2" type="ordered locus">Rvan_1798</name>
</gene>
<dbReference type="KEGG" id="rva:Rvan_1798"/>
<evidence type="ECO:0000313" key="2">
    <source>
        <dbReference type="EMBL" id="ADP71040.1"/>
    </source>
</evidence>
<keyword evidence="3" id="KW-1185">Reference proteome</keyword>
<dbReference type="Proteomes" id="UP000001399">
    <property type="component" value="Chromosome"/>
</dbReference>
<feature type="domain" description="AbiEi antitoxin N-terminal" evidence="1">
    <location>
        <begin position="12"/>
        <end position="57"/>
    </location>
</feature>
<dbReference type="EMBL" id="CP002292">
    <property type="protein sequence ID" value="ADP71040.1"/>
    <property type="molecule type" value="Genomic_DNA"/>
</dbReference>
<protein>
    <recommendedName>
        <fullName evidence="1">AbiEi antitoxin N-terminal domain-containing protein</fullName>
    </recommendedName>
</protein>
<dbReference type="eggNOG" id="COG5340">
    <property type="taxonomic scope" value="Bacteria"/>
</dbReference>
<evidence type="ECO:0000313" key="3">
    <source>
        <dbReference type="Proteomes" id="UP000001399"/>
    </source>
</evidence>
<dbReference type="HOGENOM" id="CLU_089333_0_1_5"/>
<dbReference type="AlphaFoldDB" id="E3HZK5"/>
<evidence type="ECO:0000259" key="1">
    <source>
        <dbReference type="Pfam" id="PF13338"/>
    </source>
</evidence>
<dbReference type="InterPro" id="IPR025159">
    <property type="entry name" value="AbiEi_N"/>
</dbReference>
<name>E3HZK5_RHOVT</name>